<dbReference type="Proteomes" id="UP000663828">
    <property type="component" value="Unassembled WGS sequence"/>
</dbReference>
<accession>A0A815WLT7</accession>
<dbReference type="EMBL" id="CAJNOR010005128">
    <property type="protein sequence ID" value="CAF1546985.1"/>
    <property type="molecule type" value="Genomic_DNA"/>
</dbReference>
<keyword evidence="1" id="KW-1133">Transmembrane helix</keyword>
<evidence type="ECO:0000313" key="3">
    <source>
        <dbReference type="Proteomes" id="UP000663828"/>
    </source>
</evidence>
<keyword evidence="3" id="KW-1185">Reference proteome</keyword>
<dbReference type="AlphaFoldDB" id="A0A815WLT7"/>
<feature type="transmembrane region" description="Helical" evidence="1">
    <location>
        <begin position="20"/>
        <end position="41"/>
    </location>
</feature>
<evidence type="ECO:0000313" key="2">
    <source>
        <dbReference type="EMBL" id="CAF1546985.1"/>
    </source>
</evidence>
<proteinExistence type="predicted"/>
<gene>
    <name evidence="2" type="ORF">XAT740_LOCUS42591</name>
</gene>
<keyword evidence="1" id="KW-0812">Transmembrane</keyword>
<keyword evidence="1" id="KW-0472">Membrane</keyword>
<comment type="caution">
    <text evidence="2">The sequence shown here is derived from an EMBL/GenBank/DDBJ whole genome shotgun (WGS) entry which is preliminary data.</text>
</comment>
<name>A0A815WLT7_ADIRI</name>
<organism evidence="2 3">
    <name type="scientific">Adineta ricciae</name>
    <name type="common">Rotifer</name>
    <dbReference type="NCBI Taxonomy" id="249248"/>
    <lineage>
        <taxon>Eukaryota</taxon>
        <taxon>Metazoa</taxon>
        <taxon>Spiralia</taxon>
        <taxon>Gnathifera</taxon>
        <taxon>Rotifera</taxon>
        <taxon>Eurotatoria</taxon>
        <taxon>Bdelloidea</taxon>
        <taxon>Adinetida</taxon>
        <taxon>Adinetidae</taxon>
        <taxon>Adineta</taxon>
    </lineage>
</organism>
<reference evidence="2" key="1">
    <citation type="submission" date="2021-02" db="EMBL/GenBank/DDBJ databases">
        <authorList>
            <person name="Nowell W R."/>
        </authorList>
    </citation>
    <scope>NUCLEOTIDE SEQUENCE</scope>
</reference>
<protein>
    <submittedName>
        <fullName evidence="2">Uncharacterized protein</fullName>
    </submittedName>
</protein>
<evidence type="ECO:0000256" key="1">
    <source>
        <dbReference type="SAM" id="Phobius"/>
    </source>
</evidence>
<sequence>MCEPILTPTYTEPMYKQTGLYLTILIVIMFYLVNSFSATPINMLKQDQKRSFALFFRRLGIGSDYLLSNPPMNGHYNEENVISSNRAGTQKKRARFFQQSHSPYSIAFPALIRSR</sequence>